<organism evidence="2 3">
    <name type="scientific">Glycomyces tritici</name>
    <dbReference type="NCBI Taxonomy" id="2665176"/>
    <lineage>
        <taxon>Bacteria</taxon>
        <taxon>Bacillati</taxon>
        <taxon>Actinomycetota</taxon>
        <taxon>Actinomycetes</taxon>
        <taxon>Glycomycetales</taxon>
        <taxon>Glycomycetaceae</taxon>
        <taxon>Glycomyces</taxon>
    </lineage>
</organism>
<reference evidence="2" key="1">
    <citation type="submission" date="2023-06" db="EMBL/GenBank/DDBJ databases">
        <title>Gycomyces niveus sp.nov., a novel actinomycete isolated from soil in Shouguang.</title>
        <authorList>
            <person name="Yang X."/>
            <person name="Zhao J."/>
        </authorList>
    </citation>
    <scope>NUCLEOTIDE SEQUENCE</scope>
    <source>
        <strain evidence="2">NEAU C2</strain>
    </source>
</reference>
<dbReference type="EMBL" id="JAUEMJ010000014">
    <property type="protein sequence ID" value="MDN3243549.1"/>
    <property type="molecule type" value="Genomic_DNA"/>
</dbReference>
<dbReference type="InterPro" id="IPR024344">
    <property type="entry name" value="MDMPI_metal-binding"/>
</dbReference>
<dbReference type="InterPro" id="IPR034660">
    <property type="entry name" value="DinB/YfiT-like"/>
</dbReference>
<feature type="domain" description="Mycothiol-dependent maleylpyruvate isomerase metal-binding" evidence="1">
    <location>
        <begin position="23"/>
        <end position="161"/>
    </location>
</feature>
<dbReference type="GO" id="GO:0016853">
    <property type="term" value="F:isomerase activity"/>
    <property type="evidence" value="ECO:0007669"/>
    <property type="project" value="UniProtKB-KW"/>
</dbReference>
<dbReference type="Gene3D" id="1.20.120.450">
    <property type="entry name" value="dinb family like domain"/>
    <property type="match status" value="1"/>
</dbReference>
<comment type="caution">
    <text evidence="2">The sequence shown here is derived from an EMBL/GenBank/DDBJ whole genome shotgun (WGS) entry which is preliminary data.</text>
</comment>
<dbReference type="RefSeq" id="WP_289959951.1">
    <property type="nucleotide sequence ID" value="NZ_JAUEMJ010000014.1"/>
</dbReference>
<dbReference type="Pfam" id="PF11716">
    <property type="entry name" value="MDMPI_N"/>
    <property type="match status" value="1"/>
</dbReference>
<protein>
    <submittedName>
        <fullName evidence="2">Maleylpyruvate isomerase N-terminal domain-containing protein</fullName>
    </submittedName>
</protein>
<proteinExistence type="predicted"/>
<dbReference type="Proteomes" id="UP001171902">
    <property type="component" value="Unassembled WGS sequence"/>
</dbReference>
<evidence type="ECO:0000259" key="1">
    <source>
        <dbReference type="Pfam" id="PF11716"/>
    </source>
</evidence>
<accession>A0ABT7YY19</accession>
<evidence type="ECO:0000313" key="3">
    <source>
        <dbReference type="Proteomes" id="UP001171902"/>
    </source>
</evidence>
<evidence type="ECO:0000313" key="2">
    <source>
        <dbReference type="EMBL" id="MDN3243549.1"/>
    </source>
</evidence>
<keyword evidence="3" id="KW-1185">Reference proteome</keyword>
<keyword evidence="2" id="KW-0413">Isomerase</keyword>
<dbReference type="SUPFAM" id="SSF109854">
    <property type="entry name" value="DinB/YfiT-like putative metalloenzymes"/>
    <property type="match status" value="1"/>
</dbReference>
<name>A0ABT7YY19_9ACTN</name>
<gene>
    <name evidence="2" type="ORF">QWI33_27800</name>
</gene>
<sequence length="213" mass="22460">MTSSIRDQYRTAARTALGLAEDGAVAKAWAEPSALAGFTVGGLAAHLVQQITSVTAGLAADHAGKERVGLFEHYGRAAWLAADLDNDYNTGIRDGGERAAEAGPAAVTAEARAALEALETALAAMDGTETSGNTRWPYAMSLDDFLRTRIMELVVHGDDLAYSVGVDTPVFDEDVFDTAAWMLARLSVKRHGQASLVRALARAERAPESVSGL</sequence>